<reference evidence="1 2" key="1">
    <citation type="submission" date="2019-02" db="EMBL/GenBank/DDBJ databases">
        <title>Deep-cultivation of Planctomycetes and their phenomic and genomic characterization uncovers novel biology.</title>
        <authorList>
            <person name="Wiegand S."/>
            <person name="Jogler M."/>
            <person name="Boedeker C."/>
            <person name="Pinto D."/>
            <person name="Vollmers J."/>
            <person name="Rivas-Marin E."/>
            <person name="Kohn T."/>
            <person name="Peeters S.H."/>
            <person name="Heuer A."/>
            <person name="Rast P."/>
            <person name="Oberbeckmann S."/>
            <person name="Bunk B."/>
            <person name="Jeske O."/>
            <person name="Meyerdierks A."/>
            <person name="Storesund J.E."/>
            <person name="Kallscheuer N."/>
            <person name="Luecker S."/>
            <person name="Lage O.M."/>
            <person name="Pohl T."/>
            <person name="Merkel B.J."/>
            <person name="Hornburger P."/>
            <person name="Mueller R.-W."/>
            <person name="Bruemmer F."/>
            <person name="Labrenz M."/>
            <person name="Spormann A.M."/>
            <person name="Op Den Camp H."/>
            <person name="Overmann J."/>
            <person name="Amann R."/>
            <person name="Jetten M.S.M."/>
            <person name="Mascher T."/>
            <person name="Medema M.H."/>
            <person name="Devos D.P."/>
            <person name="Kaster A.-K."/>
            <person name="Ovreas L."/>
            <person name="Rohde M."/>
            <person name="Galperin M.Y."/>
            <person name="Jogler C."/>
        </authorList>
    </citation>
    <scope>NUCLEOTIDE SEQUENCE [LARGE SCALE GENOMIC DNA]</scope>
    <source>
        <strain evidence="1 2">Pla123a</strain>
    </source>
</reference>
<organism evidence="1 2">
    <name type="scientific">Posidoniimonas polymericola</name>
    <dbReference type="NCBI Taxonomy" id="2528002"/>
    <lineage>
        <taxon>Bacteria</taxon>
        <taxon>Pseudomonadati</taxon>
        <taxon>Planctomycetota</taxon>
        <taxon>Planctomycetia</taxon>
        <taxon>Pirellulales</taxon>
        <taxon>Lacipirellulaceae</taxon>
        <taxon>Posidoniimonas</taxon>
    </lineage>
</organism>
<name>A0A5C5XUN4_9BACT</name>
<keyword evidence="2" id="KW-1185">Reference proteome</keyword>
<proteinExistence type="predicted"/>
<dbReference type="AlphaFoldDB" id="A0A5C5XUN4"/>
<protein>
    <submittedName>
        <fullName evidence="1">Uncharacterized protein</fullName>
    </submittedName>
</protein>
<comment type="caution">
    <text evidence="1">The sequence shown here is derived from an EMBL/GenBank/DDBJ whole genome shotgun (WGS) entry which is preliminary data.</text>
</comment>
<evidence type="ECO:0000313" key="1">
    <source>
        <dbReference type="EMBL" id="TWT66271.1"/>
    </source>
</evidence>
<dbReference type="EMBL" id="SJPO01000016">
    <property type="protein sequence ID" value="TWT66271.1"/>
    <property type="molecule type" value="Genomic_DNA"/>
</dbReference>
<dbReference type="Proteomes" id="UP000318478">
    <property type="component" value="Unassembled WGS sequence"/>
</dbReference>
<evidence type="ECO:0000313" key="2">
    <source>
        <dbReference type="Proteomes" id="UP000318478"/>
    </source>
</evidence>
<gene>
    <name evidence="1" type="ORF">Pla123a_46650</name>
</gene>
<sequence length="48" mass="5780">MQWPREERPNQALEQTCDSVLRYGESVGCELLNFYVLPLTRNYFKLRD</sequence>
<accession>A0A5C5XUN4</accession>